<dbReference type="STRING" id="1314790.A0A1Y1Y9D5"/>
<sequence length="336" mass="38713">MTKTLFQIQTAQEIFYHDLHNWQRDPVIRGNLLLFPSRPLSIRQIRLRFVGRVHIKYTYQRFEKVLVEKMWNFLPEDGPTYTFAPQAHSIGFHFEFPGELPESLQAAHGRIEYALHATAITSLFKVNLHTKKIIPVRRILGPILGADYSTRCQGSRQGLVEYAVSIPTLEYSHGDHIQVDFKIHLPQMKVKPKFVACGLREHTVYRIPMDQCNTQKYFKESWVMATVESYRSDEAEVSLHMRVPQSPEEIHCSYRSEYVEISHFVYGQIQFPGVNVQVGFPVLITNKMVATPALPPAYSDSHLQQPPSYPSIPLIAHTTKPTRRMSIHNPIAILSH</sequence>
<evidence type="ECO:0000313" key="2">
    <source>
        <dbReference type="EMBL" id="ORX94621.1"/>
    </source>
</evidence>
<evidence type="ECO:0000313" key="3">
    <source>
        <dbReference type="Proteomes" id="UP000193498"/>
    </source>
</evidence>
<dbReference type="InterPro" id="IPR014752">
    <property type="entry name" value="Arrestin-like_C"/>
</dbReference>
<keyword evidence="3" id="KW-1185">Reference proteome</keyword>
<comment type="caution">
    <text evidence="2">The sequence shown here is derived from an EMBL/GenBank/DDBJ whole genome shotgun (WGS) entry which is preliminary data.</text>
</comment>
<dbReference type="GO" id="GO:0005886">
    <property type="term" value="C:plasma membrane"/>
    <property type="evidence" value="ECO:0007669"/>
    <property type="project" value="TreeGrafter"/>
</dbReference>
<dbReference type="PANTHER" id="PTHR11188">
    <property type="entry name" value="ARRESTIN DOMAIN CONTAINING PROTEIN"/>
    <property type="match status" value="1"/>
</dbReference>
<dbReference type="SUPFAM" id="SSF81296">
    <property type="entry name" value="E set domains"/>
    <property type="match status" value="1"/>
</dbReference>
<dbReference type="PANTHER" id="PTHR11188:SF17">
    <property type="entry name" value="FI21816P1"/>
    <property type="match status" value="1"/>
</dbReference>
<dbReference type="EMBL" id="MCFE01000200">
    <property type="protein sequence ID" value="ORX94621.1"/>
    <property type="molecule type" value="Genomic_DNA"/>
</dbReference>
<proteinExistence type="predicted"/>
<dbReference type="InterPro" id="IPR014756">
    <property type="entry name" value="Ig_E-set"/>
</dbReference>
<reference evidence="2 3" key="1">
    <citation type="submission" date="2016-07" db="EMBL/GenBank/DDBJ databases">
        <title>Pervasive Adenine N6-methylation of Active Genes in Fungi.</title>
        <authorList>
            <consortium name="DOE Joint Genome Institute"/>
            <person name="Mondo S.J."/>
            <person name="Dannebaum R.O."/>
            <person name="Kuo R.C."/>
            <person name="Labutti K."/>
            <person name="Haridas S."/>
            <person name="Kuo A."/>
            <person name="Salamov A."/>
            <person name="Ahrendt S.R."/>
            <person name="Lipzen A."/>
            <person name="Sullivan W."/>
            <person name="Andreopoulos W.B."/>
            <person name="Clum A."/>
            <person name="Lindquist E."/>
            <person name="Daum C."/>
            <person name="Ramamoorthy G.K."/>
            <person name="Gryganskyi A."/>
            <person name="Culley D."/>
            <person name="Magnuson J.K."/>
            <person name="James T.Y."/>
            <person name="O'Malley M.A."/>
            <person name="Stajich J.E."/>
            <person name="Spatafora J.W."/>
            <person name="Visel A."/>
            <person name="Grigoriev I.V."/>
        </authorList>
    </citation>
    <scope>NUCLEOTIDE SEQUENCE [LARGE SCALE GENOMIC DNA]</scope>
    <source>
        <strain evidence="2 3">CBS 931.73</strain>
    </source>
</reference>
<dbReference type="GO" id="GO:0005829">
    <property type="term" value="C:cytosol"/>
    <property type="evidence" value="ECO:0007669"/>
    <property type="project" value="TreeGrafter"/>
</dbReference>
<dbReference type="Proteomes" id="UP000193498">
    <property type="component" value="Unassembled WGS sequence"/>
</dbReference>
<protein>
    <recommendedName>
        <fullName evidence="1">Arrestin C-terminal-like domain-containing protein</fullName>
    </recommendedName>
</protein>
<dbReference type="GO" id="GO:0030674">
    <property type="term" value="F:protein-macromolecule adaptor activity"/>
    <property type="evidence" value="ECO:0007669"/>
    <property type="project" value="TreeGrafter"/>
</dbReference>
<accession>A0A1Y1Y9D5</accession>
<dbReference type="GO" id="GO:0070086">
    <property type="term" value="P:ubiquitin-dependent endocytosis"/>
    <property type="evidence" value="ECO:0007669"/>
    <property type="project" value="TreeGrafter"/>
</dbReference>
<feature type="domain" description="Arrestin C-terminal-like" evidence="1">
    <location>
        <begin position="157"/>
        <end position="285"/>
    </location>
</feature>
<dbReference type="AlphaFoldDB" id="A0A1Y1Y9D5"/>
<dbReference type="Pfam" id="PF02752">
    <property type="entry name" value="Arrestin_C"/>
    <property type="match status" value="1"/>
</dbReference>
<dbReference type="InParanoid" id="A0A1Y1Y9D5"/>
<dbReference type="OrthoDB" id="2238745at2759"/>
<evidence type="ECO:0000259" key="1">
    <source>
        <dbReference type="Pfam" id="PF02752"/>
    </source>
</evidence>
<gene>
    <name evidence="2" type="ORF">K493DRAFT_337710</name>
</gene>
<dbReference type="InterPro" id="IPR011022">
    <property type="entry name" value="Arrestin_C-like"/>
</dbReference>
<dbReference type="GO" id="GO:0031625">
    <property type="term" value="F:ubiquitin protein ligase binding"/>
    <property type="evidence" value="ECO:0007669"/>
    <property type="project" value="TreeGrafter"/>
</dbReference>
<organism evidence="2 3">
    <name type="scientific">Basidiobolus meristosporus CBS 931.73</name>
    <dbReference type="NCBI Taxonomy" id="1314790"/>
    <lineage>
        <taxon>Eukaryota</taxon>
        <taxon>Fungi</taxon>
        <taxon>Fungi incertae sedis</taxon>
        <taxon>Zoopagomycota</taxon>
        <taxon>Entomophthoromycotina</taxon>
        <taxon>Basidiobolomycetes</taxon>
        <taxon>Basidiobolales</taxon>
        <taxon>Basidiobolaceae</taxon>
        <taxon>Basidiobolus</taxon>
    </lineage>
</organism>
<dbReference type="InterPro" id="IPR050357">
    <property type="entry name" value="Arrestin_domain-protein"/>
</dbReference>
<dbReference type="Gene3D" id="2.60.40.640">
    <property type="match status" value="2"/>
</dbReference>
<name>A0A1Y1Y9D5_9FUNG</name>